<reference evidence="3" key="1">
    <citation type="submission" date="2018-12" db="EMBL/GenBank/DDBJ databases">
        <title>Dusodibacter welbiota gen. nov., sp. nov., isolated from human faeces and emended description of the Oscillibacter genus.</title>
        <authorList>
            <person name="Le Roy T."/>
            <person name="Van der Smissen P."/>
            <person name="Delzenne N."/>
            <person name="Muccioli G."/>
            <person name="Collet J.F."/>
            <person name="Cani P.D."/>
        </authorList>
    </citation>
    <scope>NUCLEOTIDE SEQUENCE [LARGE SCALE GENOMIC DNA]</scope>
    <source>
        <strain evidence="3">J115</strain>
    </source>
</reference>
<evidence type="ECO:0000313" key="3">
    <source>
        <dbReference type="Proteomes" id="UP000298642"/>
    </source>
</evidence>
<evidence type="ECO:0000259" key="1">
    <source>
        <dbReference type="SMART" id="SM00382"/>
    </source>
</evidence>
<dbReference type="InterPro" id="IPR002611">
    <property type="entry name" value="IstB_ATP-bd"/>
</dbReference>
<organism evidence="2 3">
    <name type="scientific">Dysosmobacter welbionis</name>
    <dbReference type="NCBI Taxonomy" id="2093857"/>
    <lineage>
        <taxon>Bacteria</taxon>
        <taxon>Bacillati</taxon>
        <taxon>Bacillota</taxon>
        <taxon>Clostridia</taxon>
        <taxon>Eubacteriales</taxon>
        <taxon>Oscillospiraceae</taxon>
        <taxon>Dysosmobacter</taxon>
    </lineage>
</organism>
<keyword evidence="2" id="KW-0067">ATP-binding</keyword>
<dbReference type="Pfam" id="PF01695">
    <property type="entry name" value="IstB_IS21"/>
    <property type="match status" value="1"/>
</dbReference>
<keyword evidence="3" id="KW-1185">Reference proteome</keyword>
<feature type="domain" description="AAA+ ATPase" evidence="1">
    <location>
        <begin position="184"/>
        <end position="308"/>
    </location>
</feature>
<dbReference type="InterPro" id="IPR003593">
    <property type="entry name" value="AAA+_ATPase"/>
</dbReference>
<dbReference type="GO" id="GO:0005524">
    <property type="term" value="F:ATP binding"/>
    <property type="evidence" value="ECO:0007669"/>
    <property type="project" value="UniProtKB-KW"/>
</dbReference>
<dbReference type="RefSeq" id="WP_119311853.1">
    <property type="nucleotide sequence ID" value="NZ_CP034413.3"/>
</dbReference>
<dbReference type="KEGG" id="obj:EIO64_10115"/>
<evidence type="ECO:0000313" key="2">
    <source>
        <dbReference type="EMBL" id="QCI59527.1"/>
    </source>
</evidence>
<accession>A0A4D7AZ15</accession>
<name>A0A4D7AZ15_9FIRM</name>
<dbReference type="EMBL" id="CP034413">
    <property type="protein sequence ID" value="QCI59527.1"/>
    <property type="molecule type" value="Genomic_DNA"/>
</dbReference>
<dbReference type="AlphaFoldDB" id="A0A4D7AZ15"/>
<dbReference type="Gene3D" id="3.40.50.300">
    <property type="entry name" value="P-loop containing nucleotide triphosphate hydrolases"/>
    <property type="match status" value="1"/>
</dbReference>
<proteinExistence type="predicted"/>
<sequence>MAYDGKVMRLALQRFEEDRQRRQAQYQERRERIFARQPRLREIDGELRSTMSRIITSALRHGTDPRSAVAVLRDENLSLQAEKRELLQKMGLPEDALEETPACALCGDTGYRNGRVCRCLRGYYAREQQKELSRMLDLGHQSFDTFSTDWYPDRYDPNIGITVRQHMEMIYDICADFAHQFGKRPANLLLFGAPGLGKTHLSAAIAREVSEKGHSVVYDTAGHIFAQFEQQKFTREEEADDHVERVLNCDLLILDDLGSEMTTSFVQSALYQIVNTRQMERRSTIISTNLTPGELARRYTPQIASRIEGEYTLLPFAGEDIRKLKKERARGN</sequence>
<keyword evidence="2" id="KW-0547">Nucleotide-binding</keyword>
<protein>
    <submittedName>
        <fullName evidence="2">ATP-binding protein</fullName>
    </submittedName>
</protein>
<dbReference type="CDD" id="cd00009">
    <property type="entry name" value="AAA"/>
    <property type="match status" value="1"/>
</dbReference>
<dbReference type="SUPFAM" id="SSF52540">
    <property type="entry name" value="P-loop containing nucleoside triphosphate hydrolases"/>
    <property type="match status" value="1"/>
</dbReference>
<dbReference type="PANTHER" id="PTHR30050">
    <property type="entry name" value="CHROMOSOMAL REPLICATION INITIATOR PROTEIN DNAA"/>
    <property type="match status" value="1"/>
</dbReference>
<dbReference type="PANTHER" id="PTHR30050:SF4">
    <property type="entry name" value="ATP-BINDING PROTEIN RV3427C IN INSERTION SEQUENCE-RELATED"/>
    <property type="match status" value="1"/>
</dbReference>
<dbReference type="SMART" id="SM00382">
    <property type="entry name" value="AAA"/>
    <property type="match status" value="1"/>
</dbReference>
<dbReference type="Proteomes" id="UP000298642">
    <property type="component" value="Chromosome"/>
</dbReference>
<dbReference type="GeneID" id="89520644"/>
<gene>
    <name evidence="2" type="ORF">EIO64_10115</name>
</gene>
<dbReference type="GO" id="GO:0006260">
    <property type="term" value="P:DNA replication"/>
    <property type="evidence" value="ECO:0007669"/>
    <property type="project" value="TreeGrafter"/>
</dbReference>
<dbReference type="NCBIfam" id="NF005304">
    <property type="entry name" value="PRK06835.1"/>
    <property type="match status" value="1"/>
</dbReference>
<dbReference type="InterPro" id="IPR027417">
    <property type="entry name" value="P-loop_NTPase"/>
</dbReference>